<dbReference type="CDD" id="cd05382">
    <property type="entry name" value="CAP_GAPR1-like"/>
    <property type="match status" value="1"/>
</dbReference>
<keyword evidence="5" id="KW-1185">Reference proteome</keyword>
<dbReference type="InterPro" id="IPR018244">
    <property type="entry name" value="Allrgn_V5/Tpx1_CS"/>
</dbReference>
<dbReference type="InterPro" id="IPR034113">
    <property type="entry name" value="SCP_GAPR1-like"/>
</dbReference>
<dbReference type="PROSITE" id="PS01009">
    <property type="entry name" value="CRISP_1"/>
    <property type="match status" value="1"/>
</dbReference>
<feature type="non-terminal residue" evidence="4">
    <location>
        <position position="1"/>
    </location>
</feature>
<evidence type="ECO:0000256" key="2">
    <source>
        <dbReference type="SAM" id="Phobius"/>
    </source>
</evidence>
<feature type="region of interest" description="Disordered" evidence="1">
    <location>
        <begin position="73"/>
        <end position="95"/>
    </location>
</feature>
<dbReference type="Gene3D" id="3.40.33.10">
    <property type="entry name" value="CAP"/>
    <property type="match status" value="1"/>
</dbReference>
<dbReference type="EMBL" id="CALNXK010000047">
    <property type="protein sequence ID" value="CAH3129888.1"/>
    <property type="molecule type" value="Genomic_DNA"/>
</dbReference>
<comment type="caution">
    <text evidence="4">The sequence shown here is derived from an EMBL/GenBank/DDBJ whole genome shotgun (WGS) entry which is preliminary data.</text>
</comment>
<keyword evidence="2" id="KW-1133">Transmembrane helix</keyword>
<name>A0ABN8P131_9CNID</name>
<gene>
    <name evidence="4" type="ORF">PLOB_00034326</name>
</gene>
<keyword evidence="2" id="KW-0472">Membrane</keyword>
<reference evidence="4 5" key="1">
    <citation type="submission" date="2022-05" db="EMBL/GenBank/DDBJ databases">
        <authorList>
            <consortium name="Genoscope - CEA"/>
            <person name="William W."/>
        </authorList>
    </citation>
    <scope>NUCLEOTIDE SEQUENCE [LARGE SCALE GENOMIC DNA]</scope>
</reference>
<dbReference type="InterPro" id="IPR001283">
    <property type="entry name" value="CRISP-related"/>
</dbReference>
<proteinExistence type="predicted"/>
<feature type="compositionally biased region" description="Polar residues" evidence="1">
    <location>
        <begin position="83"/>
        <end position="95"/>
    </location>
</feature>
<feature type="domain" description="SCP" evidence="3">
    <location>
        <begin position="105"/>
        <end position="245"/>
    </location>
</feature>
<dbReference type="Proteomes" id="UP001159405">
    <property type="component" value="Unassembled WGS sequence"/>
</dbReference>
<evidence type="ECO:0000256" key="1">
    <source>
        <dbReference type="SAM" id="MobiDB-lite"/>
    </source>
</evidence>
<dbReference type="SUPFAM" id="SSF55797">
    <property type="entry name" value="PR-1-like"/>
    <property type="match status" value="1"/>
</dbReference>
<organism evidence="4 5">
    <name type="scientific">Porites lobata</name>
    <dbReference type="NCBI Taxonomy" id="104759"/>
    <lineage>
        <taxon>Eukaryota</taxon>
        <taxon>Metazoa</taxon>
        <taxon>Cnidaria</taxon>
        <taxon>Anthozoa</taxon>
        <taxon>Hexacorallia</taxon>
        <taxon>Scleractinia</taxon>
        <taxon>Fungiina</taxon>
        <taxon>Poritidae</taxon>
        <taxon>Porites</taxon>
    </lineage>
</organism>
<dbReference type="SMART" id="SM00198">
    <property type="entry name" value="SCP"/>
    <property type="match status" value="1"/>
</dbReference>
<dbReference type="InterPro" id="IPR014044">
    <property type="entry name" value="CAP_dom"/>
</dbReference>
<accession>A0ABN8P131</accession>
<evidence type="ECO:0000259" key="3">
    <source>
        <dbReference type="SMART" id="SM00198"/>
    </source>
</evidence>
<protein>
    <recommendedName>
        <fullName evidence="3">SCP domain-containing protein</fullName>
    </recommendedName>
</protein>
<dbReference type="InterPro" id="IPR035940">
    <property type="entry name" value="CAP_sf"/>
</dbReference>
<dbReference type="Pfam" id="PF00188">
    <property type="entry name" value="CAP"/>
    <property type="match status" value="1"/>
</dbReference>
<sequence>VFIVVGLFNFIISLLLISAVINTIPKDGTFKITGNGVEGEGTFTASNGKAEIGLHISLTGQGSTAQLVVPAPDLADKGEPENTFRTTDGNDNTETEITFTQDDEDFLDQMLEEHNKLRSVHLAPPLAKNRNMSLQAKTLAIQLAAEANLRHSNKASRPDQGENLAMGCTSSGPGITAKDAAKEWYDEVCSHNFYDQAYQDRSGHFSQLVWNATRELGVGRAIGQKFGMNCTFIVARYRPLGNIGSEFAYDVSKGNFDSSYCSHVQRDSLPRLGEPKSNIGAKKGRYRARIPHVPKIVIL</sequence>
<evidence type="ECO:0000313" key="4">
    <source>
        <dbReference type="EMBL" id="CAH3129888.1"/>
    </source>
</evidence>
<feature type="transmembrane region" description="Helical" evidence="2">
    <location>
        <begin position="6"/>
        <end position="24"/>
    </location>
</feature>
<evidence type="ECO:0000313" key="5">
    <source>
        <dbReference type="Proteomes" id="UP001159405"/>
    </source>
</evidence>
<dbReference type="PANTHER" id="PTHR10334">
    <property type="entry name" value="CYSTEINE-RICH SECRETORY PROTEIN-RELATED"/>
    <property type="match status" value="1"/>
</dbReference>
<keyword evidence="2" id="KW-0812">Transmembrane</keyword>